<dbReference type="InterPro" id="IPR011260">
    <property type="entry name" value="RNAP_asu_C"/>
</dbReference>
<comment type="subcellular location">
    <subcellularLocation>
        <location evidence="8">Plastid</location>
        <location evidence="8">Chloroplast</location>
    </subcellularLocation>
</comment>
<keyword evidence="10" id="KW-0934">Plastid</keyword>
<comment type="subunit">
    <text evidence="8">In plastids the minimal PEP RNA polymerase catalytic core is composed of four subunits: alpha, beta, beta', and beta''. When a (nuclear-encoded) sigma factor is associated with the core the holoenzyme is formed, which can initiate transcription.</text>
</comment>
<dbReference type="CDD" id="cd06928">
    <property type="entry name" value="RNAP_alpha_NTD"/>
    <property type="match status" value="1"/>
</dbReference>
<keyword evidence="6 8" id="KW-0804">Transcription</keyword>
<evidence type="ECO:0000259" key="9">
    <source>
        <dbReference type="SMART" id="SM00662"/>
    </source>
</evidence>
<dbReference type="SMART" id="SM00662">
    <property type="entry name" value="RPOLD"/>
    <property type="match status" value="1"/>
</dbReference>
<dbReference type="Gene3D" id="3.30.1360.10">
    <property type="entry name" value="RNA polymerase, RBP11-like subunit"/>
    <property type="match status" value="1"/>
</dbReference>
<dbReference type="SUPFAM" id="SSF47789">
    <property type="entry name" value="C-terminal domain of RNA polymerase alpha subunit"/>
    <property type="match status" value="1"/>
</dbReference>
<dbReference type="InterPro" id="IPR011262">
    <property type="entry name" value="DNA-dir_RNA_pol_insert"/>
</dbReference>
<evidence type="ECO:0000256" key="4">
    <source>
        <dbReference type="ARBA" id="ARBA00022679"/>
    </source>
</evidence>
<sequence>MIQNEIPIPAEALQWKCIESKIDSERLHYGCFAIPPLRPGQANTVGIAIRRASLGEIEGTCITYVKFEKVTHEYSTIMGIQESVHDISINLKEIVPKSNSYKTQEASISILGPKRVTAEDIVLPSSVEVIDATQHIATITKAVYFNIKLGIRKDRGYRIENPVKYEDGNSAVNAASTPIRNANYSVHSFENEKEKQEILFIEVWTNGSPTSKEALREASQSLINSSIPLLHEKKERENRKLENKDEYNVLRSCFSLTNIGEVRKEISFKHIFIDQLELPARAYNGLKKVDVHTISDFSNYSQEDLMKIKNFGKKSIQQVVQALQKHFAIHLPKNKFSIND</sequence>
<gene>
    <name evidence="8 10" type="primary">rpoA</name>
</gene>
<proteinExistence type="inferred from homology"/>
<dbReference type="GO" id="GO:0003899">
    <property type="term" value="F:DNA-directed RNA polymerase activity"/>
    <property type="evidence" value="ECO:0007669"/>
    <property type="project" value="UniProtKB-UniRule"/>
</dbReference>
<evidence type="ECO:0000256" key="6">
    <source>
        <dbReference type="ARBA" id="ARBA00023163"/>
    </source>
</evidence>
<geneLocation type="chloroplast" evidence="10"/>
<comment type="domain">
    <text evidence="8">The N-terminal domain is essential for RNAP assembly and basal transcription, whereas the C-terminal domain is involved in interaction with transcriptional regulators and with upstream promoter elements.</text>
</comment>
<evidence type="ECO:0000313" key="10">
    <source>
        <dbReference type="EMBL" id="QKD76451.1"/>
    </source>
</evidence>
<reference evidence="10" key="2">
    <citation type="journal article" date="2020" name="Nat. Plants">
        <title>Anthoceros genomes illuminate the origin of land plants and the unique biology of hornworts.</title>
        <authorList>
            <person name="Li F.W."/>
            <person name="Nishiyama T."/>
            <person name="Waller M."/>
            <person name="Frangedakis E."/>
            <person name="Keller J."/>
            <person name="Li Z."/>
            <person name="Fernandez-Pozo N."/>
            <person name="Barker M.S."/>
            <person name="Bennett T."/>
            <person name="Blazquez M.A."/>
            <person name="Cheng S."/>
            <person name="Cuming A.C."/>
            <person name="de Vries J."/>
            <person name="de Vries S."/>
            <person name="Delaux P.M."/>
            <person name="Diop I.S."/>
            <person name="Harrison C.J."/>
            <person name="Hauser D."/>
            <person name="Hernandez-Garcia J."/>
            <person name="Kirbis A."/>
            <person name="Meeks J.C."/>
            <person name="Monte I."/>
            <person name="Mutte S.K."/>
            <person name="Neubauer A."/>
            <person name="Quandt D."/>
            <person name="Robison T."/>
            <person name="Shimamura M."/>
            <person name="Rensing S.A."/>
            <person name="Villarreal J.C."/>
            <person name="Weijers D."/>
            <person name="Wicke S."/>
            <person name="Wong G.K."/>
            <person name="Sakakibara K."/>
            <person name="Szovenyi P."/>
        </authorList>
    </citation>
    <scope>NUCLEOTIDE SEQUENCE</scope>
</reference>
<keyword evidence="5 8" id="KW-0548">Nucleotidyltransferase</keyword>
<dbReference type="GO" id="GO:0006351">
    <property type="term" value="P:DNA-templated transcription"/>
    <property type="evidence" value="ECO:0007669"/>
    <property type="project" value="UniProtKB-UniRule"/>
</dbReference>
<evidence type="ECO:0000256" key="7">
    <source>
        <dbReference type="ARBA" id="ARBA00048552"/>
    </source>
</evidence>
<dbReference type="EC" id="2.7.7.6" evidence="8"/>
<dbReference type="Gene3D" id="2.170.120.12">
    <property type="entry name" value="DNA-directed RNA polymerase, insert domain"/>
    <property type="match status" value="1"/>
</dbReference>
<reference evidence="10" key="1">
    <citation type="submission" date="2019-10" db="EMBL/GenBank/DDBJ databases">
        <authorList>
            <person name="Robison T.A."/>
            <person name="Li F.-W."/>
        </authorList>
    </citation>
    <scope>NUCLEOTIDE SEQUENCE</scope>
</reference>
<protein>
    <recommendedName>
        <fullName evidence="8">DNA-directed RNA polymerase subunit alpha</fullName>
        <shortName evidence="8">PEP</shortName>
        <ecNumber evidence="8">2.7.7.6</ecNumber>
    </recommendedName>
    <alternativeName>
        <fullName evidence="8">Plastid-encoded RNA polymerase subunit alpha</fullName>
        <shortName evidence="8">RNA polymerase subunit alpha</shortName>
    </alternativeName>
</protein>
<dbReference type="InterPro" id="IPR036643">
    <property type="entry name" value="RNApol_insert_sf"/>
</dbReference>
<dbReference type="Gene3D" id="1.10.150.20">
    <property type="entry name" value="5' to 3' exonuclease, C-terminal subdomain"/>
    <property type="match status" value="1"/>
</dbReference>
<feature type="region of interest" description="Alpha N-terminal domain (alpha-NTD)" evidence="8">
    <location>
        <begin position="1"/>
        <end position="232"/>
    </location>
</feature>
<dbReference type="GO" id="GO:0009507">
    <property type="term" value="C:chloroplast"/>
    <property type="evidence" value="ECO:0007669"/>
    <property type="project" value="UniProtKB-SubCell"/>
</dbReference>
<dbReference type="FunFam" id="2.170.120.12:FF:000001">
    <property type="entry name" value="DNA-directed RNA polymerase subunit alpha"/>
    <property type="match status" value="1"/>
</dbReference>
<dbReference type="SUPFAM" id="SSF55257">
    <property type="entry name" value="RBP11-like subunits of RNA polymerase"/>
    <property type="match status" value="1"/>
</dbReference>
<dbReference type="NCBIfam" id="TIGR02027">
    <property type="entry name" value="rpoA"/>
    <property type="match status" value="1"/>
</dbReference>
<keyword evidence="10" id="KW-0150">Chloroplast</keyword>
<dbReference type="InterPro" id="IPR011263">
    <property type="entry name" value="DNA-dir_RNA_pol_RpoA/D/Rpb3"/>
</dbReference>
<evidence type="ECO:0000256" key="1">
    <source>
        <dbReference type="ARBA" id="ARBA00004026"/>
    </source>
</evidence>
<dbReference type="AlphaFoldDB" id="A0A6M8AZK4"/>
<feature type="domain" description="DNA-directed RNA polymerase RpoA/D/Rpb3-type" evidence="9">
    <location>
        <begin position="29"/>
        <end position="232"/>
    </location>
</feature>
<dbReference type="HAMAP" id="MF_00059">
    <property type="entry name" value="RNApol_bact_RpoA"/>
    <property type="match status" value="1"/>
</dbReference>
<dbReference type="InterPro" id="IPR036603">
    <property type="entry name" value="RBP11-like"/>
</dbReference>
<evidence type="ECO:0000256" key="2">
    <source>
        <dbReference type="ARBA" id="ARBA00007123"/>
    </source>
</evidence>
<dbReference type="RefSeq" id="YP_009862996.1">
    <property type="nucleotide sequence ID" value="NC_049001.1"/>
</dbReference>
<dbReference type="GO" id="GO:0003677">
    <property type="term" value="F:DNA binding"/>
    <property type="evidence" value="ECO:0007669"/>
    <property type="project" value="UniProtKB-UniRule"/>
</dbReference>
<dbReference type="SUPFAM" id="SSF56553">
    <property type="entry name" value="Insert subdomain of RNA polymerase alpha subunit"/>
    <property type="match status" value="1"/>
</dbReference>
<dbReference type="GO" id="GO:0000428">
    <property type="term" value="C:DNA-directed RNA polymerase complex"/>
    <property type="evidence" value="ECO:0007669"/>
    <property type="project" value="UniProtKB-KW"/>
</dbReference>
<comment type="catalytic activity">
    <reaction evidence="7 8">
        <text>RNA(n) + a ribonucleoside 5'-triphosphate = RNA(n+1) + diphosphate</text>
        <dbReference type="Rhea" id="RHEA:21248"/>
        <dbReference type="Rhea" id="RHEA-COMP:14527"/>
        <dbReference type="Rhea" id="RHEA-COMP:17342"/>
        <dbReference type="ChEBI" id="CHEBI:33019"/>
        <dbReference type="ChEBI" id="CHEBI:61557"/>
        <dbReference type="ChEBI" id="CHEBI:140395"/>
        <dbReference type="EC" id="2.7.7.6"/>
    </reaction>
</comment>
<feature type="region of interest" description="Alpha C-terminal domain (alpha-CTD)" evidence="8">
    <location>
        <begin position="266"/>
        <end position="340"/>
    </location>
</feature>
<dbReference type="GeneID" id="55751212"/>
<dbReference type="GO" id="GO:0046983">
    <property type="term" value="F:protein dimerization activity"/>
    <property type="evidence" value="ECO:0007669"/>
    <property type="project" value="InterPro"/>
</dbReference>
<evidence type="ECO:0000256" key="3">
    <source>
        <dbReference type="ARBA" id="ARBA00022478"/>
    </source>
</evidence>
<comment type="similarity">
    <text evidence="2 8">Belongs to the RNA polymerase alpha chain family.</text>
</comment>
<organism evidence="10">
    <name type="scientific">Anthoceros punctatus</name>
    <name type="common">Hornwort</name>
    <dbReference type="NCBI Taxonomy" id="3234"/>
    <lineage>
        <taxon>Eukaryota</taxon>
        <taxon>Viridiplantae</taxon>
        <taxon>Streptophyta</taxon>
        <taxon>Embryophyta</taxon>
        <taxon>Anthocerotophyta</taxon>
        <taxon>Anthocerotopsida</taxon>
        <taxon>Anthocerotidae</taxon>
        <taxon>Anthocerotales</taxon>
        <taxon>Anthocerotaceae</taxon>
        <taxon>Anthoceros</taxon>
    </lineage>
</organism>
<evidence type="ECO:0000256" key="5">
    <source>
        <dbReference type="ARBA" id="ARBA00022695"/>
    </source>
</evidence>
<dbReference type="Pfam" id="PF01000">
    <property type="entry name" value="RNA_pol_A_bac"/>
    <property type="match status" value="1"/>
</dbReference>
<accession>A0A6M8AZK4</accession>
<comment type="function">
    <text evidence="1 8">DNA-dependent RNA polymerase catalyzes the transcription of DNA into RNA using the four ribonucleoside triphosphates as substrates.</text>
</comment>
<keyword evidence="3 8" id="KW-0240">DNA-directed RNA polymerase</keyword>
<dbReference type="EMBL" id="MN544310">
    <property type="protein sequence ID" value="QKD76451.1"/>
    <property type="molecule type" value="Genomic_DNA"/>
</dbReference>
<dbReference type="Pfam" id="PF03118">
    <property type="entry name" value="RNA_pol_A_CTD"/>
    <property type="match status" value="1"/>
</dbReference>
<dbReference type="InterPro" id="IPR011773">
    <property type="entry name" value="DNA-dir_RpoA"/>
</dbReference>
<keyword evidence="4 8" id="KW-0808">Transferase</keyword>
<name>A0A6M8AZK4_ANTPU</name>
<evidence type="ECO:0000256" key="8">
    <source>
        <dbReference type="HAMAP-Rule" id="MF_00059"/>
    </source>
</evidence>
<dbReference type="Pfam" id="PF01193">
    <property type="entry name" value="RNA_pol_L"/>
    <property type="match status" value="1"/>
</dbReference>